<evidence type="ECO:0000256" key="2">
    <source>
        <dbReference type="ARBA" id="ARBA00007635"/>
    </source>
</evidence>
<dbReference type="GO" id="GO:0005886">
    <property type="term" value="C:plasma membrane"/>
    <property type="evidence" value="ECO:0000318"/>
    <property type="project" value="GO_Central"/>
</dbReference>
<evidence type="ECO:0000313" key="10">
    <source>
        <dbReference type="Proteomes" id="UP000215914"/>
    </source>
</evidence>
<comment type="subcellular location">
    <subcellularLocation>
        <location evidence="1 6">Membrane</location>
        <topology evidence="1 6">Multi-pass membrane protein</topology>
    </subcellularLocation>
</comment>
<dbReference type="SUPFAM" id="SSF103481">
    <property type="entry name" value="Multidrug resistance efflux transporter EmrE"/>
    <property type="match status" value="2"/>
</dbReference>
<feature type="transmembrane region" description="Helical" evidence="6">
    <location>
        <begin position="204"/>
        <end position="225"/>
    </location>
</feature>
<dbReference type="Pfam" id="PF00892">
    <property type="entry name" value="EamA"/>
    <property type="match status" value="1"/>
</dbReference>
<comment type="similarity">
    <text evidence="2 6">Belongs to the drug/metabolite transporter (DMT) superfamily. Plant drug/metabolite exporter (P-DME) (TC 2.A.7.4) family.</text>
</comment>
<gene>
    <name evidence="9" type="ORF">HannXRQ_Chr17g0548131</name>
    <name evidence="8" type="ORF">HanXRQr2_Chr17g0798801</name>
</gene>
<sequence length="351" mass="38807">MENVLPFVAMLMLTCVDMAVLTIVKEAMNDGMSSFVYVVYHNALGTFILLPLFIIHIIRKLDRPPLTLRVLFRLFVLGLIGVCLAQVLWNAGVDHASPTMASVISNLSPGVTYLIAVFFRLEKLDTTISSVAKLLGTMISILGAMVFTLYQGPRMLHINSPNQLFLSQPSEWIYGSLIIFIGLVFGCIWVVLQTATTIEYPDQQTIVFFFNLFGTIQCIALSPFVEQNQSAWVLRPETGVTAVVLGAVYTTAVRCSVFTWCLRKKGPIFVEMFSPLKIIVAMIMGVTFLGDSLHLGSVIGTTIISFGFYTVIWGQTKEKNKLLVVTDEDLDVSGSGSSVDETLPFLSSRYQ</sequence>
<evidence type="ECO:0000256" key="4">
    <source>
        <dbReference type="ARBA" id="ARBA00022989"/>
    </source>
</evidence>
<dbReference type="InterPro" id="IPR030184">
    <property type="entry name" value="WAT1-related"/>
</dbReference>
<keyword evidence="3 6" id="KW-0812">Transmembrane</keyword>
<dbReference type="OrthoDB" id="1728340at2759"/>
<dbReference type="GO" id="GO:0022857">
    <property type="term" value="F:transmembrane transporter activity"/>
    <property type="evidence" value="ECO:0007669"/>
    <property type="project" value="InterPro"/>
</dbReference>
<keyword evidence="4 6" id="KW-1133">Transmembrane helix</keyword>
<dbReference type="EMBL" id="MNCJ02000332">
    <property type="protein sequence ID" value="KAF5755100.1"/>
    <property type="molecule type" value="Genomic_DNA"/>
</dbReference>
<evidence type="ECO:0000256" key="6">
    <source>
        <dbReference type="RuleBase" id="RU363077"/>
    </source>
</evidence>
<feature type="domain" description="EamA" evidence="7">
    <location>
        <begin position="9"/>
        <end position="148"/>
    </location>
</feature>
<keyword evidence="5 6" id="KW-0472">Membrane</keyword>
<dbReference type="EMBL" id="CM007906">
    <property type="protein sequence ID" value="OTF86195.1"/>
    <property type="molecule type" value="Genomic_DNA"/>
</dbReference>
<dbReference type="InterPro" id="IPR037185">
    <property type="entry name" value="EmrE-like"/>
</dbReference>
<reference evidence="8" key="3">
    <citation type="submission" date="2020-06" db="EMBL/GenBank/DDBJ databases">
        <title>Helianthus annuus Genome sequencing and assembly Release 2.</title>
        <authorList>
            <person name="Gouzy J."/>
            <person name="Langlade N."/>
            <person name="Munos S."/>
        </authorList>
    </citation>
    <scope>NUCLEOTIDE SEQUENCE</scope>
    <source>
        <tissue evidence="8">Leaves</tissue>
    </source>
</reference>
<feature type="transmembrane region" description="Helical" evidence="6">
    <location>
        <begin position="131"/>
        <end position="152"/>
    </location>
</feature>
<accession>A0A251RP76</accession>
<reference evidence="9" key="2">
    <citation type="submission" date="2017-02" db="EMBL/GenBank/DDBJ databases">
        <title>Sunflower complete genome.</title>
        <authorList>
            <person name="Langlade N."/>
            <person name="Munos S."/>
        </authorList>
    </citation>
    <scope>NUCLEOTIDE SEQUENCE [LARGE SCALE GENOMIC DNA]</scope>
    <source>
        <tissue evidence="9">Leaves</tissue>
    </source>
</reference>
<evidence type="ECO:0000256" key="1">
    <source>
        <dbReference type="ARBA" id="ARBA00004141"/>
    </source>
</evidence>
<evidence type="ECO:0000259" key="7">
    <source>
        <dbReference type="Pfam" id="PF00892"/>
    </source>
</evidence>
<proteinExistence type="inferred from homology"/>
<reference evidence="8 10" key="1">
    <citation type="journal article" date="2017" name="Nature">
        <title>The sunflower genome provides insights into oil metabolism, flowering and Asterid evolution.</title>
        <authorList>
            <person name="Badouin H."/>
            <person name="Gouzy J."/>
            <person name="Grassa C.J."/>
            <person name="Murat F."/>
            <person name="Staton S.E."/>
            <person name="Cottret L."/>
            <person name="Lelandais-Briere C."/>
            <person name="Owens G.L."/>
            <person name="Carrere S."/>
            <person name="Mayjonade B."/>
            <person name="Legrand L."/>
            <person name="Gill N."/>
            <person name="Kane N.C."/>
            <person name="Bowers J.E."/>
            <person name="Hubner S."/>
            <person name="Bellec A."/>
            <person name="Berard A."/>
            <person name="Berges H."/>
            <person name="Blanchet N."/>
            <person name="Boniface M.C."/>
            <person name="Brunel D."/>
            <person name="Catrice O."/>
            <person name="Chaidir N."/>
            <person name="Claudel C."/>
            <person name="Donnadieu C."/>
            <person name="Faraut T."/>
            <person name="Fievet G."/>
            <person name="Helmstetter N."/>
            <person name="King M."/>
            <person name="Knapp S.J."/>
            <person name="Lai Z."/>
            <person name="Le Paslier M.C."/>
            <person name="Lippi Y."/>
            <person name="Lorenzon L."/>
            <person name="Mandel J.R."/>
            <person name="Marage G."/>
            <person name="Marchand G."/>
            <person name="Marquand E."/>
            <person name="Bret-Mestries E."/>
            <person name="Morien E."/>
            <person name="Nambeesan S."/>
            <person name="Nguyen T."/>
            <person name="Pegot-Espagnet P."/>
            <person name="Pouilly N."/>
            <person name="Raftis F."/>
            <person name="Sallet E."/>
            <person name="Schiex T."/>
            <person name="Thomas J."/>
            <person name="Vandecasteele C."/>
            <person name="Vares D."/>
            <person name="Vear F."/>
            <person name="Vautrin S."/>
            <person name="Crespi M."/>
            <person name="Mangin B."/>
            <person name="Burke J.M."/>
            <person name="Salse J."/>
            <person name="Munos S."/>
            <person name="Vincourt P."/>
            <person name="Rieseberg L.H."/>
            <person name="Langlade N.B."/>
        </authorList>
    </citation>
    <scope>NUCLEOTIDE SEQUENCE [LARGE SCALE GENOMIC DNA]</scope>
    <source>
        <strain evidence="10">cv. SF193</strain>
        <tissue evidence="8">Leaves</tissue>
    </source>
</reference>
<feature type="transmembrane region" description="Helical" evidence="6">
    <location>
        <begin position="101"/>
        <end position="119"/>
    </location>
</feature>
<dbReference type="Gramene" id="mRNA:HanXRQr2_Chr17g0798801">
    <property type="protein sequence ID" value="mRNA:HanXRQr2_Chr17g0798801"/>
    <property type="gene ID" value="HanXRQr2_Chr17g0798801"/>
</dbReference>
<feature type="transmembrane region" description="Helical" evidence="6">
    <location>
        <begin position="295"/>
        <end position="313"/>
    </location>
</feature>
<evidence type="ECO:0000313" key="8">
    <source>
        <dbReference type="EMBL" id="KAF5755100.1"/>
    </source>
</evidence>
<feature type="transmembrane region" description="Helical" evidence="6">
    <location>
        <begin position="269"/>
        <end position="289"/>
    </location>
</feature>
<feature type="transmembrane region" description="Helical" evidence="6">
    <location>
        <begin position="172"/>
        <end position="192"/>
    </location>
</feature>
<dbReference type="InterPro" id="IPR000620">
    <property type="entry name" value="EamA_dom"/>
</dbReference>
<evidence type="ECO:0000256" key="5">
    <source>
        <dbReference type="ARBA" id="ARBA00023136"/>
    </source>
</evidence>
<feature type="transmembrane region" description="Helical" evidence="6">
    <location>
        <begin position="240"/>
        <end position="262"/>
    </location>
</feature>
<dbReference type="Proteomes" id="UP000215914">
    <property type="component" value="Chromosome 17"/>
</dbReference>
<dbReference type="OMA" id="NRICAFE"/>
<dbReference type="InParanoid" id="A0A251RP76"/>
<organism evidence="9 10">
    <name type="scientific">Helianthus annuus</name>
    <name type="common">Common sunflower</name>
    <dbReference type="NCBI Taxonomy" id="4232"/>
    <lineage>
        <taxon>Eukaryota</taxon>
        <taxon>Viridiplantae</taxon>
        <taxon>Streptophyta</taxon>
        <taxon>Embryophyta</taxon>
        <taxon>Tracheophyta</taxon>
        <taxon>Spermatophyta</taxon>
        <taxon>Magnoliopsida</taxon>
        <taxon>eudicotyledons</taxon>
        <taxon>Gunneridae</taxon>
        <taxon>Pentapetalae</taxon>
        <taxon>asterids</taxon>
        <taxon>campanulids</taxon>
        <taxon>Asterales</taxon>
        <taxon>Asteraceae</taxon>
        <taxon>Asteroideae</taxon>
        <taxon>Heliantheae alliance</taxon>
        <taxon>Heliantheae</taxon>
        <taxon>Helianthus</taxon>
    </lineage>
</organism>
<name>A0A251RP76_HELAN</name>
<evidence type="ECO:0000313" key="9">
    <source>
        <dbReference type="EMBL" id="OTF86195.1"/>
    </source>
</evidence>
<dbReference type="AlphaFoldDB" id="A0A251RP76"/>
<feature type="transmembrane region" description="Helical" evidence="6">
    <location>
        <begin position="70"/>
        <end position="89"/>
    </location>
</feature>
<keyword evidence="10" id="KW-1185">Reference proteome</keyword>
<protein>
    <recommendedName>
        <fullName evidence="6">WAT1-related protein</fullName>
    </recommendedName>
</protein>
<evidence type="ECO:0000256" key="3">
    <source>
        <dbReference type="ARBA" id="ARBA00022692"/>
    </source>
</evidence>
<feature type="transmembrane region" description="Helical" evidence="6">
    <location>
        <begin position="35"/>
        <end position="58"/>
    </location>
</feature>
<dbReference type="PANTHER" id="PTHR31218">
    <property type="entry name" value="WAT1-RELATED PROTEIN"/>
    <property type="match status" value="1"/>
</dbReference>